<dbReference type="RefSeq" id="WP_091628940.1">
    <property type="nucleotide sequence ID" value="NZ_FOEF01000034.1"/>
</dbReference>
<dbReference type="EMBL" id="FOEF01000034">
    <property type="protein sequence ID" value="SEP53952.1"/>
    <property type="molecule type" value="Genomic_DNA"/>
</dbReference>
<accession>A0A1H8YPI8</accession>
<dbReference type="AlphaFoldDB" id="A0A1H8YPI8"/>
<protein>
    <submittedName>
        <fullName evidence="2">Uncharacterized protein</fullName>
    </submittedName>
</protein>
<dbReference type="STRING" id="394193.SAMN04489732_1347"/>
<organism evidence="2 3">
    <name type="scientific">Amycolatopsis saalfeldensis</name>
    <dbReference type="NCBI Taxonomy" id="394193"/>
    <lineage>
        <taxon>Bacteria</taxon>
        <taxon>Bacillati</taxon>
        <taxon>Actinomycetota</taxon>
        <taxon>Actinomycetes</taxon>
        <taxon>Pseudonocardiales</taxon>
        <taxon>Pseudonocardiaceae</taxon>
        <taxon>Amycolatopsis</taxon>
    </lineage>
</organism>
<evidence type="ECO:0000256" key="1">
    <source>
        <dbReference type="SAM" id="MobiDB-lite"/>
    </source>
</evidence>
<sequence length="228" mass="25464">MGRHITLAEQDATPLPFDLPIATPALGPRPRRRPTAPPLTELVVDPVEHAGDIARFRAKMAHPPRLPDGSANPMCWIWTGAITDSYGQFSIVRGGFAYSIKAHKFAAAWLLGIPVPRGERADRSGGIRRVVEHAVCDNPICVKANPDPKVGHIWPSTQRENLARGGQRKRVGGSNWFIRRWSKLSKHERDERSRQLRAAVIDGWDEARVREVLLRIDPAQLDAFVPLH</sequence>
<keyword evidence="3" id="KW-1185">Reference proteome</keyword>
<gene>
    <name evidence="2" type="ORF">SAMN04489732_1347</name>
</gene>
<dbReference type="OrthoDB" id="3701112at2"/>
<reference evidence="2 3" key="1">
    <citation type="submission" date="2016-10" db="EMBL/GenBank/DDBJ databases">
        <authorList>
            <person name="de Groot N.N."/>
        </authorList>
    </citation>
    <scope>NUCLEOTIDE SEQUENCE [LARGE SCALE GENOMIC DNA]</scope>
    <source>
        <strain evidence="2 3">DSM 44993</strain>
    </source>
</reference>
<evidence type="ECO:0000313" key="3">
    <source>
        <dbReference type="Proteomes" id="UP000198582"/>
    </source>
</evidence>
<dbReference type="Proteomes" id="UP000198582">
    <property type="component" value="Unassembled WGS sequence"/>
</dbReference>
<proteinExistence type="predicted"/>
<feature type="region of interest" description="Disordered" evidence="1">
    <location>
        <begin position="19"/>
        <end position="38"/>
    </location>
</feature>
<evidence type="ECO:0000313" key="2">
    <source>
        <dbReference type="EMBL" id="SEP53952.1"/>
    </source>
</evidence>
<name>A0A1H8YPI8_9PSEU</name>